<dbReference type="PANTHER" id="PTHR43943">
    <property type="entry name" value="DEHYDROGENASE/REDUCTASE (SDR FAMILY) MEMBER 4"/>
    <property type="match status" value="1"/>
</dbReference>
<comment type="similarity">
    <text evidence="1">Belongs to the short-chain dehydrogenases/reductases (SDR) family.</text>
</comment>
<dbReference type="PRINTS" id="PR00080">
    <property type="entry name" value="SDRFAMILY"/>
</dbReference>
<dbReference type="AlphaFoldDB" id="A0A1S2VHU7"/>
<dbReference type="FunFam" id="3.40.50.720:FF:000084">
    <property type="entry name" value="Short-chain dehydrogenase reductase"/>
    <property type="match status" value="1"/>
</dbReference>
<gene>
    <name evidence="2" type="ORF">BLX24_19605</name>
</gene>
<sequence>METQPLASPEKKMFDLTGKVAVITGASKGIGEDMARTFAQFGAKVVVSSRKQDACDSLAADIVAQGGDATGMAAHVGDMDQLKALVDKTVSVYGGIDILVNNAATNPVFGPSLDCDGSAFDKIMQANVKAPFELSKLVHPIMKQRGGGSIIMMSSIAGHTPDPGLGMYSVSKASLNMLTKVLAKEWGPDGIRVNAICPGLIKTKFSQALWQDDKILNHFTKRLPIARMGTTDEISPLALFLASEASSYCTGSLFYADGGTVI</sequence>
<dbReference type="PROSITE" id="PS00061">
    <property type="entry name" value="ADH_SHORT"/>
    <property type="match status" value="1"/>
</dbReference>
<dbReference type="PRINTS" id="PR00081">
    <property type="entry name" value="GDHRDH"/>
</dbReference>
<evidence type="ECO:0000256" key="1">
    <source>
        <dbReference type="ARBA" id="ARBA00006484"/>
    </source>
</evidence>
<dbReference type="InterPro" id="IPR002347">
    <property type="entry name" value="SDR_fam"/>
</dbReference>
<evidence type="ECO:0000313" key="3">
    <source>
        <dbReference type="Proteomes" id="UP000181790"/>
    </source>
</evidence>
<organism evidence="2 3">
    <name type="scientific">Arsenicibacter rosenii</name>
    <dbReference type="NCBI Taxonomy" id="1750698"/>
    <lineage>
        <taxon>Bacteria</taxon>
        <taxon>Pseudomonadati</taxon>
        <taxon>Bacteroidota</taxon>
        <taxon>Cytophagia</taxon>
        <taxon>Cytophagales</taxon>
        <taxon>Spirosomataceae</taxon>
        <taxon>Arsenicibacter</taxon>
    </lineage>
</organism>
<dbReference type="InterPro" id="IPR036291">
    <property type="entry name" value="NAD(P)-bd_dom_sf"/>
</dbReference>
<accession>A0A1S2VHU7</accession>
<dbReference type="Proteomes" id="UP000181790">
    <property type="component" value="Unassembled WGS sequence"/>
</dbReference>
<keyword evidence="3" id="KW-1185">Reference proteome</keyword>
<proteinExistence type="inferred from homology"/>
<dbReference type="OrthoDB" id="9804104at2"/>
<dbReference type="EMBL" id="MORL01000012">
    <property type="protein sequence ID" value="OIN57438.1"/>
    <property type="molecule type" value="Genomic_DNA"/>
</dbReference>
<dbReference type="InterPro" id="IPR020904">
    <property type="entry name" value="Sc_DH/Rdtase_CS"/>
</dbReference>
<dbReference type="Gene3D" id="3.40.50.720">
    <property type="entry name" value="NAD(P)-binding Rossmann-like Domain"/>
    <property type="match status" value="1"/>
</dbReference>
<dbReference type="RefSeq" id="WP_071504898.1">
    <property type="nucleotide sequence ID" value="NZ_MORL01000012.1"/>
</dbReference>
<dbReference type="Pfam" id="PF13561">
    <property type="entry name" value="adh_short_C2"/>
    <property type="match status" value="1"/>
</dbReference>
<protein>
    <submittedName>
        <fullName evidence="2">Short-chain dehydrogenase</fullName>
    </submittedName>
</protein>
<dbReference type="NCBIfam" id="NF005559">
    <property type="entry name" value="PRK07231.1"/>
    <property type="match status" value="1"/>
</dbReference>
<reference evidence="2 3" key="1">
    <citation type="submission" date="2016-10" db="EMBL/GenBank/DDBJ databases">
        <title>Arsenicibacter rosenii gen. nov., sp. nov., an efficient arsenic-methylating bacterium isolated from an arsenic-contaminated paddy soil.</title>
        <authorList>
            <person name="Huang K."/>
        </authorList>
    </citation>
    <scope>NUCLEOTIDE SEQUENCE [LARGE SCALE GENOMIC DNA]</scope>
    <source>
        <strain evidence="2 3">SM-1</strain>
    </source>
</reference>
<name>A0A1S2VHU7_9BACT</name>
<dbReference type="SUPFAM" id="SSF51735">
    <property type="entry name" value="NAD(P)-binding Rossmann-fold domains"/>
    <property type="match status" value="1"/>
</dbReference>
<comment type="caution">
    <text evidence="2">The sequence shown here is derived from an EMBL/GenBank/DDBJ whole genome shotgun (WGS) entry which is preliminary data.</text>
</comment>
<dbReference type="PANTHER" id="PTHR43943:SF2">
    <property type="entry name" value="DEHYDROGENASE_REDUCTASE 4"/>
    <property type="match status" value="1"/>
</dbReference>
<evidence type="ECO:0000313" key="2">
    <source>
        <dbReference type="EMBL" id="OIN57438.1"/>
    </source>
</evidence>